<keyword evidence="6 9" id="KW-0449">Lipoprotein</keyword>
<dbReference type="Gene3D" id="3.40.50.2300">
    <property type="match status" value="2"/>
</dbReference>
<evidence type="ECO:0000256" key="1">
    <source>
        <dbReference type="ARBA" id="ARBA00004193"/>
    </source>
</evidence>
<keyword evidence="5 7" id="KW-0472">Membrane</keyword>
<evidence type="ECO:0000259" key="8">
    <source>
        <dbReference type="Pfam" id="PF02608"/>
    </source>
</evidence>
<dbReference type="SUPFAM" id="SSF53822">
    <property type="entry name" value="Periplasmic binding protein-like I"/>
    <property type="match status" value="1"/>
</dbReference>
<dbReference type="Pfam" id="PF02608">
    <property type="entry name" value="Bmp"/>
    <property type="match status" value="1"/>
</dbReference>
<keyword evidence="3" id="KW-1003">Cell membrane</keyword>
<dbReference type="PANTHER" id="PTHR34296:SF2">
    <property type="entry name" value="ABC TRANSPORTER GUANOSINE-BINDING PROTEIN NUPN"/>
    <property type="match status" value="1"/>
</dbReference>
<feature type="domain" description="ABC transporter substrate-binding protein PnrA-like" evidence="8">
    <location>
        <begin position="45"/>
        <end position="296"/>
    </location>
</feature>
<comment type="subcellular location">
    <subcellularLocation>
        <location evidence="1">Cell membrane</location>
        <topology evidence="1">Lipid-anchor</topology>
    </subcellularLocation>
</comment>
<evidence type="ECO:0000256" key="7">
    <source>
        <dbReference type="SAM" id="Phobius"/>
    </source>
</evidence>
<keyword evidence="10" id="KW-1185">Reference proteome</keyword>
<keyword evidence="7" id="KW-1133">Transmembrane helix</keyword>
<keyword evidence="4" id="KW-0732">Signal</keyword>
<dbReference type="KEGG" id="nvn:NVIE_015900"/>
<dbReference type="InterPro" id="IPR028082">
    <property type="entry name" value="Peripla_BP_I"/>
</dbReference>
<dbReference type="AlphaFoldDB" id="A0A060HRL8"/>
<dbReference type="InterPro" id="IPR050957">
    <property type="entry name" value="BMP_lipoprotein"/>
</dbReference>
<dbReference type="CDD" id="cd06304">
    <property type="entry name" value="PBP1_BmpA_Med_PnrA-like"/>
    <property type="match status" value="1"/>
</dbReference>
<evidence type="ECO:0000256" key="4">
    <source>
        <dbReference type="ARBA" id="ARBA00022729"/>
    </source>
</evidence>
<proteinExistence type="inferred from homology"/>
<dbReference type="Proteomes" id="UP000027093">
    <property type="component" value="Chromosome"/>
</dbReference>
<protein>
    <submittedName>
        <fullName evidence="9">Putative ABC uptake transporter, substrate-binding protein/surface lipoprotein</fullName>
    </submittedName>
</protein>
<sequence>MKSCFKRLTSTTAIAAAVAVVLMSLALVAPVQQTAFAQSSGKQLKIALVTDALFSDGGWGATAYSAGKLLESKYGYKLAYAENIAIPDIEATLRQYANDGYDLIIAHGFQWGDPAVKVGKDYPNTKFVVFTGLVSSQNVASIFPMQQEGTFLLGALAATMDKTGTIAYVGGDQYPNLINLFEGYKQGAHYVNPNIKVIGTYLGDWDNPAKGKEAGLAQVNAGADFLFHVADTSGHGVIEAAKEKGIYAFGAVADQNRLAPDTVLTSFVLDIDKAFDQAVQMVLQDKFEGKVFKPGIEAEKGGPGDGIVYLAPFHSLDGKVPADVKARLSQLTQDVIDKKIAVPERYAATSDIGVTVQLDGTSYSVTGISPQSKVTSVTVNPNNKSVNVKFDKGGDVELKLPTSMISGISMVKAGSTDVQFVTISSTDAETHIKFTVPDGSTSVDVYGTNVVPEFGVMAALLLAASLVAIIGLARFRGSSIGLGRL</sequence>
<evidence type="ECO:0000256" key="2">
    <source>
        <dbReference type="ARBA" id="ARBA00008610"/>
    </source>
</evidence>
<accession>A0A060HRL8</accession>
<reference evidence="9 10" key="1">
    <citation type="journal article" date="2014" name="Int. J. Syst. Evol. Microbiol.">
        <title>Nitrososphaera viennensis gen. nov., sp. nov., an aerobic and mesophilic, ammonia-oxidizing archaeon from soil and a member of the archaeal phylum Thaumarchaeota.</title>
        <authorList>
            <person name="Stieglmeier M."/>
            <person name="Klingl A."/>
            <person name="Alves R.J."/>
            <person name="Rittmann S.K."/>
            <person name="Melcher M."/>
            <person name="Leisch N."/>
            <person name="Schleper C."/>
        </authorList>
    </citation>
    <scope>NUCLEOTIDE SEQUENCE [LARGE SCALE GENOMIC DNA]</scope>
    <source>
        <strain evidence="9">EN76</strain>
    </source>
</reference>
<evidence type="ECO:0000313" key="9">
    <source>
        <dbReference type="EMBL" id="AIC15842.1"/>
    </source>
</evidence>
<dbReference type="HOGENOM" id="CLU_038813_1_1_2"/>
<dbReference type="PANTHER" id="PTHR34296">
    <property type="entry name" value="TRANSCRIPTIONAL ACTIVATOR PROTEIN MED"/>
    <property type="match status" value="1"/>
</dbReference>
<comment type="similarity">
    <text evidence="2">Belongs to the BMP lipoprotein family.</text>
</comment>
<evidence type="ECO:0000256" key="6">
    <source>
        <dbReference type="ARBA" id="ARBA00023288"/>
    </source>
</evidence>
<evidence type="ECO:0000256" key="5">
    <source>
        <dbReference type="ARBA" id="ARBA00023136"/>
    </source>
</evidence>
<evidence type="ECO:0000313" key="10">
    <source>
        <dbReference type="Proteomes" id="UP000027093"/>
    </source>
</evidence>
<dbReference type="STRING" id="926571.NVIE_015900"/>
<organism evidence="9 10">
    <name type="scientific">Nitrososphaera viennensis EN76</name>
    <dbReference type="NCBI Taxonomy" id="926571"/>
    <lineage>
        <taxon>Archaea</taxon>
        <taxon>Nitrososphaerota</taxon>
        <taxon>Nitrososphaeria</taxon>
        <taxon>Nitrososphaerales</taxon>
        <taxon>Nitrososphaeraceae</taxon>
        <taxon>Nitrososphaera</taxon>
    </lineage>
</organism>
<feature type="transmembrane region" description="Helical" evidence="7">
    <location>
        <begin position="454"/>
        <end position="475"/>
    </location>
</feature>
<dbReference type="InterPro" id="IPR003760">
    <property type="entry name" value="PnrA-like"/>
</dbReference>
<dbReference type="GO" id="GO:0005886">
    <property type="term" value="C:plasma membrane"/>
    <property type="evidence" value="ECO:0007669"/>
    <property type="project" value="UniProtKB-SubCell"/>
</dbReference>
<dbReference type="EMBL" id="CP007536">
    <property type="protein sequence ID" value="AIC15842.1"/>
    <property type="molecule type" value="Genomic_DNA"/>
</dbReference>
<keyword evidence="7" id="KW-0812">Transmembrane</keyword>
<gene>
    <name evidence="9" type="ORF">NVIE_015900</name>
</gene>
<name>A0A060HRL8_9ARCH</name>
<evidence type="ECO:0000256" key="3">
    <source>
        <dbReference type="ARBA" id="ARBA00022475"/>
    </source>
</evidence>